<sequence length="182" mass="21196">MEQTHASTSAAVPRESRSIFICSHDHSQCYHAQAGSAKIDSDVWPDSDSPNISCSSDPGRPSWTDMVEEQELMEYLNLKKAEVTKNKDIQLRVSKLTVSQKACLFWMTDTYSFPMNIWDSLMNTLVNHPRLLDQNSEFTLYKFAKQTPLLMERSLEKWQSYDLSKFRDGWDLLQVCMWYAMY</sequence>
<organism evidence="1 2">
    <name type="scientific">Saccoglossus kowalevskii</name>
    <name type="common">Acorn worm</name>
    <dbReference type="NCBI Taxonomy" id="10224"/>
    <lineage>
        <taxon>Eukaryota</taxon>
        <taxon>Metazoa</taxon>
        <taxon>Hemichordata</taxon>
        <taxon>Enteropneusta</taxon>
        <taxon>Harrimaniidae</taxon>
        <taxon>Saccoglossus</taxon>
    </lineage>
</organism>
<protein>
    <submittedName>
        <fullName evidence="2">Uncharacterized protein LOC100369826</fullName>
    </submittedName>
</protein>
<reference evidence="2" key="1">
    <citation type="submission" date="2025-08" db="UniProtKB">
        <authorList>
            <consortium name="RefSeq"/>
        </authorList>
    </citation>
    <scope>IDENTIFICATION</scope>
    <source>
        <tissue evidence="2">Testes</tissue>
    </source>
</reference>
<keyword evidence="1" id="KW-1185">Reference proteome</keyword>
<name>A0ABM0GUT5_SACKO</name>
<dbReference type="Proteomes" id="UP000694865">
    <property type="component" value="Unplaced"/>
</dbReference>
<proteinExistence type="predicted"/>
<evidence type="ECO:0000313" key="2">
    <source>
        <dbReference type="RefSeq" id="XP_002737813.1"/>
    </source>
</evidence>
<gene>
    <name evidence="2" type="primary">LOC100369826</name>
</gene>
<dbReference type="RefSeq" id="XP_002737813.1">
    <property type="nucleotide sequence ID" value="XM_002737767.2"/>
</dbReference>
<accession>A0ABM0GUT5</accession>
<dbReference type="GeneID" id="100369826"/>
<evidence type="ECO:0000313" key="1">
    <source>
        <dbReference type="Proteomes" id="UP000694865"/>
    </source>
</evidence>